<proteinExistence type="predicted"/>
<name>G3JC06_CORMM</name>
<dbReference type="RefSeq" id="XP_006667210.1">
    <property type="nucleotide sequence ID" value="XM_006667147.1"/>
</dbReference>
<dbReference type="eggNOG" id="ENOG502RIV5">
    <property type="taxonomic scope" value="Eukaryota"/>
</dbReference>
<dbReference type="AlphaFoldDB" id="G3JC06"/>
<gene>
    <name evidence="1" type="ORF">CCM_01993</name>
</gene>
<dbReference type="KEGG" id="cmt:CCM_01993"/>
<dbReference type="Proteomes" id="UP000001610">
    <property type="component" value="Unassembled WGS sequence"/>
</dbReference>
<accession>G3JC06</accession>
<reference evidence="1 2" key="1">
    <citation type="journal article" date="2011" name="Genome Biol.">
        <title>Genome sequence of the insect pathogenic fungus Cordyceps militaris, a valued traditional Chinese medicine.</title>
        <authorList>
            <person name="Zheng P."/>
            <person name="Xia Y."/>
            <person name="Xiao G."/>
            <person name="Xiong C."/>
            <person name="Hu X."/>
            <person name="Zhang S."/>
            <person name="Zheng H."/>
            <person name="Huang Y."/>
            <person name="Zhou Y."/>
            <person name="Wang S."/>
            <person name="Zhao G.P."/>
            <person name="Liu X."/>
            <person name="St Leger R.J."/>
            <person name="Wang C."/>
        </authorList>
    </citation>
    <scope>NUCLEOTIDE SEQUENCE [LARGE SCALE GENOMIC DNA]</scope>
    <source>
        <strain evidence="1 2">CM01</strain>
    </source>
</reference>
<protein>
    <submittedName>
        <fullName evidence="1">Uncharacterized protein</fullName>
    </submittedName>
</protein>
<keyword evidence="2" id="KW-1185">Reference proteome</keyword>
<dbReference type="EMBL" id="JH126400">
    <property type="protein sequence ID" value="EGX93724.1"/>
    <property type="molecule type" value="Genomic_DNA"/>
</dbReference>
<dbReference type="GeneID" id="18164022"/>
<dbReference type="HOGENOM" id="CLU_054614_3_0_1"/>
<evidence type="ECO:0000313" key="1">
    <source>
        <dbReference type="EMBL" id="EGX93724.1"/>
    </source>
</evidence>
<dbReference type="OMA" id="VMWGRVS"/>
<organism evidence="1 2">
    <name type="scientific">Cordyceps militaris (strain CM01)</name>
    <name type="common">Caterpillar fungus</name>
    <dbReference type="NCBI Taxonomy" id="983644"/>
    <lineage>
        <taxon>Eukaryota</taxon>
        <taxon>Fungi</taxon>
        <taxon>Dikarya</taxon>
        <taxon>Ascomycota</taxon>
        <taxon>Pezizomycotina</taxon>
        <taxon>Sordariomycetes</taxon>
        <taxon>Hypocreomycetidae</taxon>
        <taxon>Hypocreales</taxon>
        <taxon>Cordycipitaceae</taxon>
        <taxon>Cordyceps</taxon>
    </lineage>
</organism>
<evidence type="ECO:0000313" key="2">
    <source>
        <dbReference type="Proteomes" id="UP000001610"/>
    </source>
</evidence>
<dbReference type="VEuPathDB" id="FungiDB:CCM_01993"/>
<sequence>MSSNEPDYNRAADMHRAPLHTPQQMAALLLDLYTFLTTLHLDPADLKAAPADGWPDLTPEHCAHFRGDYALQVLRHLPYLGGRAPQHLHYQCEVVDYTAVDRAWFVEHHMDSDTDEWWSTLSQVPAAWMLPLALGVGREASSFYLNVVDAEVCEVVSGLGDDGPKPLDAWVDEMKQLFACLRLIPCDGKLMLVCEEVEDTEERIGEDQFRAEEGCFPTDLDVRFIRQVYREYGWPERFRYKEAMAYLLPVVEEIAEDNDERWWMDRI</sequence>
<dbReference type="OrthoDB" id="5343383at2759"/>
<dbReference type="InParanoid" id="G3JC06"/>